<accession>A0A6G1LAD0</accession>
<evidence type="ECO:0000313" key="1">
    <source>
        <dbReference type="EMBL" id="KAF2769542.1"/>
    </source>
</evidence>
<proteinExistence type="predicted"/>
<keyword evidence="2" id="KW-1185">Reference proteome</keyword>
<dbReference type="AlphaFoldDB" id="A0A6G1LAD0"/>
<dbReference type="OrthoDB" id="6133115at2759"/>
<reference evidence="1" key="1">
    <citation type="journal article" date="2020" name="Stud. Mycol.">
        <title>101 Dothideomycetes genomes: a test case for predicting lifestyles and emergence of pathogens.</title>
        <authorList>
            <person name="Haridas S."/>
            <person name="Albert R."/>
            <person name="Binder M."/>
            <person name="Bloem J."/>
            <person name="Labutti K."/>
            <person name="Salamov A."/>
            <person name="Andreopoulos B."/>
            <person name="Baker S."/>
            <person name="Barry K."/>
            <person name="Bills G."/>
            <person name="Bluhm B."/>
            <person name="Cannon C."/>
            <person name="Castanera R."/>
            <person name="Culley D."/>
            <person name="Daum C."/>
            <person name="Ezra D."/>
            <person name="Gonzalez J."/>
            <person name="Henrissat B."/>
            <person name="Kuo A."/>
            <person name="Liang C."/>
            <person name="Lipzen A."/>
            <person name="Lutzoni F."/>
            <person name="Magnuson J."/>
            <person name="Mondo S."/>
            <person name="Nolan M."/>
            <person name="Ohm R."/>
            <person name="Pangilinan J."/>
            <person name="Park H.-J."/>
            <person name="Ramirez L."/>
            <person name="Alfaro M."/>
            <person name="Sun H."/>
            <person name="Tritt A."/>
            <person name="Yoshinaga Y."/>
            <person name="Zwiers L.-H."/>
            <person name="Turgeon B."/>
            <person name="Goodwin S."/>
            <person name="Spatafora J."/>
            <person name="Crous P."/>
            <person name="Grigoriev I."/>
        </authorList>
    </citation>
    <scope>NUCLEOTIDE SEQUENCE</scope>
    <source>
        <strain evidence="1">CBS 116005</strain>
    </source>
</reference>
<organism evidence="1 2">
    <name type="scientific">Teratosphaeria nubilosa</name>
    <dbReference type="NCBI Taxonomy" id="161662"/>
    <lineage>
        <taxon>Eukaryota</taxon>
        <taxon>Fungi</taxon>
        <taxon>Dikarya</taxon>
        <taxon>Ascomycota</taxon>
        <taxon>Pezizomycotina</taxon>
        <taxon>Dothideomycetes</taxon>
        <taxon>Dothideomycetidae</taxon>
        <taxon>Mycosphaerellales</taxon>
        <taxon>Teratosphaeriaceae</taxon>
        <taxon>Teratosphaeria</taxon>
    </lineage>
</organism>
<dbReference type="Proteomes" id="UP000799436">
    <property type="component" value="Unassembled WGS sequence"/>
</dbReference>
<protein>
    <submittedName>
        <fullName evidence="1">Uncharacterized protein</fullName>
    </submittedName>
</protein>
<sequence length="76" mass="8777">MAFHRHSRHIHRTLRRKQISSSEQAEWDIGRYHSDCHLPIRTMPVPGRRCPTCLAKGVTIWVIPGKRCSNCGTEVN</sequence>
<name>A0A6G1LAD0_9PEZI</name>
<gene>
    <name evidence="1" type="ORF">EJ03DRAFT_312272</name>
</gene>
<evidence type="ECO:0000313" key="2">
    <source>
        <dbReference type="Proteomes" id="UP000799436"/>
    </source>
</evidence>
<dbReference type="EMBL" id="ML995833">
    <property type="protein sequence ID" value="KAF2769542.1"/>
    <property type="molecule type" value="Genomic_DNA"/>
</dbReference>